<name>A0A0C9ZKW8_9AGAM</name>
<dbReference type="AlphaFoldDB" id="A0A0C9ZKW8"/>
<dbReference type="EMBL" id="KN833763">
    <property type="protein sequence ID" value="KIK20553.1"/>
    <property type="molecule type" value="Genomic_DNA"/>
</dbReference>
<organism evidence="1 2">
    <name type="scientific">Pisolithus microcarpus 441</name>
    <dbReference type="NCBI Taxonomy" id="765257"/>
    <lineage>
        <taxon>Eukaryota</taxon>
        <taxon>Fungi</taxon>
        <taxon>Dikarya</taxon>
        <taxon>Basidiomycota</taxon>
        <taxon>Agaricomycotina</taxon>
        <taxon>Agaricomycetes</taxon>
        <taxon>Agaricomycetidae</taxon>
        <taxon>Boletales</taxon>
        <taxon>Sclerodermatineae</taxon>
        <taxon>Pisolithaceae</taxon>
        <taxon>Pisolithus</taxon>
    </lineage>
</organism>
<gene>
    <name evidence="1" type="ORF">PISMIDRAFT_12921</name>
</gene>
<dbReference type="Proteomes" id="UP000054018">
    <property type="component" value="Unassembled WGS sequence"/>
</dbReference>
<sequence>MKRIGADIQQLVENRRTTYSRILEDHPIQPDNQQLKWQLYIGGYGLSAQWFICWACHKYLTGPCTGSTTSSWIWFVPIYVI</sequence>
<reference evidence="1 2" key="1">
    <citation type="submission" date="2014-04" db="EMBL/GenBank/DDBJ databases">
        <authorList>
            <consortium name="DOE Joint Genome Institute"/>
            <person name="Kuo A."/>
            <person name="Kohler A."/>
            <person name="Costa M.D."/>
            <person name="Nagy L.G."/>
            <person name="Floudas D."/>
            <person name="Copeland A."/>
            <person name="Barry K.W."/>
            <person name="Cichocki N."/>
            <person name="Veneault-Fourrey C."/>
            <person name="LaButti K."/>
            <person name="Lindquist E.A."/>
            <person name="Lipzen A."/>
            <person name="Lundell T."/>
            <person name="Morin E."/>
            <person name="Murat C."/>
            <person name="Sun H."/>
            <person name="Tunlid A."/>
            <person name="Henrissat B."/>
            <person name="Grigoriev I.V."/>
            <person name="Hibbett D.S."/>
            <person name="Martin F."/>
            <person name="Nordberg H.P."/>
            <person name="Cantor M.N."/>
            <person name="Hua S.X."/>
        </authorList>
    </citation>
    <scope>NUCLEOTIDE SEQUENCE [LARGE SCALE GENOMIC DNA]</scope>
    <source>
        <strain evidence="1 2">441</strain>
    </source>
</reference>
<evidence type="ECO:0000313" key="2">
    <source>
        <dbReference type="Proteomes" id="UP000054018"/>
    </source>
</evidence>
<dbReference type="HOGENOM" id="CLU_2574798_0_0_1"/>
<reference evidence="2" key="2">
    <citation type="submission" date="2015-01" db="EMBL/GenBank/DDBJ databases">
        <title>Evolutionary Origins and Diversification of the Mycorrhizal Mutualists.</title>
        <authorList>
            <consortium name="DOE Joint Genome Institute"/>
            <consortium name="Mycorrhizal Genomics Consortium"/>
            <person name="Kohler A."/>
            <person name="Kuo A."/>
            <person name="Nagy L.G."/>
            <person name="Floudas D."/>
            <person name="Copeland A."/>
            <person name="Barry K.W."/>
            <person name="Cichocki N."/>
            <person name="Veneault-Fourrey C."/>
            <person name="LaButti K."/>
            <person name="Lindquist E.A."/>
            <person name="Lipzen A."/>
            <person name="Lundell T."/>
            <person name="Morin E."/>
            <person name="Murat C."/>
            <person name="Riley R."/>
            <person name="Ohm R."/>
            <person name="Sun H."/>
            <person name="Tunlid A."/>
            <person name="Henrissat B."/>
            <person name="Grigoriev I.V."/>
            <person name="Hibbett D.S."/>
            <person name="Martin F."/>
        </authorList>
    </citation>
    <scope>NUCLEOTIDE SEQUENCE [LARGE SCALE GENOMIC DNA]</scope>
    <source>
        <strain evidence="2">441</strain>
    </source>
</reference>
<proteinExistence type="predicted"/>
<protein>
    <submittedName>
        <fullName evidence="1">Uncharacterized protein</fullName>
    </submittedName>
</protein>
<keyword evidence="2" id="KW-1185">Reference proteome</keyword>
<evidence type="ECO:0000313" key="1">
    <source>
        <dbReference type="EMBL" id="KIK20553.1"/>
    </source>
</evidence>
<accession>A0A0C9ZKW8</accession>